<dbReference type="AlphaFoldDB" id="A0AAW2DBS9"/>
<feature type="compositionally biased region" description="Basic and acidic residues" evidence="1">
    <location>
        <begin position="165"/>
        <end position="176"/>
    </location>
</feature>
<proteinExistence type="predicted"/>
<evidence type="ECO:0000313" key="3">
    <source>
        <dbReference type="Proteomes" id="UP001459277"/>
    </source>
</evidence>
<reference evidence="2 3" key="1">
    <citation type="submission" date="2024-01" db="EMBL/GenBank/DDBJ databases">
        <title>A telomere-to-telomere, gap-free genome of sweet tea (Lithocarpus litseifolius).</title>
        <authorList>
            <person name="Zhou J."/>
        </authorList>
    </citation>
    <scope>NUCLEOTIDE SEQUENCE [LARGE SCALE GENOMIC DNA]</scope>
    <source>
        <strain evidence="2">Zhou-2022a</strain>
        <tissue evidence="2">Leaf</tissue>
    </source>
</reference>
<sequence length="221" mass="24474">MEQSIGSVTAAQNNSPTVLAQNSDEVELLANKLENVACELREKELTHEEIRSANPTEINSVLNSPKKAAKLIIDPKETLHFSTFHSKVAEIEVVLPNLKAGPCIINKSLIDDFSIKEHVNTEGVKKAARFYQDQEAITHASTYAAKVETQETLPPRQQGSWKRVNRTDASNEKDRITSTAETTLSTKRVYEELSHPNGLPSKKRAVDKLIVVETIAIIGSF</sequence>
<comment type="caution">
    <text evidence="2">The sequence shown here is derived from an EMBL/GenBank/DDBJ whole genome shotgun (WGS) entry which is preliminary data.</text>
</comment>
<dbReference type="EMBL" id="JAZDWU010000004">
    <property type="protein sequence ID" value="KAL0006126.1"/>
    <property type="molecule type" value="Genomic_DNA"/>
</dbReference>
<dbReference type="Proteomes" id="UP001459277">
    <property type="component" value="Unassembled WGS sequence"/>
</dbReference>
<evidence type="ECO:0000313" key="2">
    <source>
        <dbReference type="EMBL" id="KAL0006126.1"/>
    </source>
</evidence>
<gene>
    <name evidence="2" type="ORF">SO802_013687</name>
</gene>
<feature type="region of interest" description="Disordered" evidence="1">
    <location>
        <begin position="152"/>
        <end position="181"/>
    </location>
</feature>
<name>A0AAW2DBS9_9ROSI</name>
<accession>A0AAW2DBS9</accession>
<keyword evidence="3" id="KW-1185">Reference proteome</keyword>
<evidence type="ECO:0000256" key="1">
    <source>
        <dbReference type="SAM" id="MobiDB-lite"/>
    </source>
</evidence>
<protein>
    <submittedName>
        <fullName evidence="2">Uncharacterized protein</fullName>
    </submittedName>
</protein>
<organism evidence="2 3">
    <name type="scientific">Lithocarpus litseifolius</name>
    <dbReference type="NCBI Taxonomy" id="425828"/>
    <lineage>
        <taxon>Eukaryota</taxon>
        <taxon>Viridiplantae</taxon>
        <taxon>Streptophyta</taxon>
        <taxon>Embryophyta</taxon>
        <taxon>Tracheophyta</taxon>
        <taxon>Spermatophyta</taxon>
        <taxon>Magnoliopsida</taxon>
        <taxon>eudicotyledons</taxon>
        <taxon>Gunneridae</taxon>
        <taxon>Pentapetalae</taxon>
        <taxon>rosids</taxon>
        <taxon>fabids</taxon>
        <taxon>Fagales</taxon>
        <taxon>Fagaceae</taxon>
        <taxon>Lithocarpus</taxon>
    </lineage>
</organism>